<sequence length="203" mass="22565">MKLLVVDNKDSFTYMLVDYLQQAGADCQVVRNDESPLLLYRQDVDAVVLSPGPGTPRQAGYLMDVIAYYHQKLPILGVCLGHQALAEFFGAKLVRAAKPMHGKLSAIRVLVADPLFDGLPDQFTVTRYHSLLVTDLPAELEMLAATRENEVMALRHQSLPLWGIQFHPEAALTDFGFELVKNCINLLKIRTFVIGSGLKETVL</sequence>
<name>A0ABP8KBJ4_9BACT</name>
<feature type="domain" description="Glutamine amidotransferase" evidence="2">
    <location>
        <begin position="4"/>
        <end position="183"/>
    </location>
</feature>
<dbReference type="Pfam" id="PF00117">
    <property type="entry name" value="GATase"/>
    <property type="match status" value="1"/>
</dbReference>
<dbReference type="PANTHER" id="PTHR43418:SF4">
    <property type="entry name" value="MULTIFUNCTIONAL TRYPTOPHAN BIOSYNTHESIS PROTEIN"/>
    <property type="match status" value="1"/>
</dbReference>
<dbReference type="InterPro" id="IPR017926">
    <property type="entry name" value="GATASE"/>
</dbReference>
<dbReference type="SUPFAM" id="SSF52317">
    <property type="entry name" value="Class I glutamine amidotransferase-like"/>
    <property type="match status" value="1"/>
</dbReference>
<dbReference type="RefSeq" id="WP_345266495.1">
    <property type="nucleotide sequence ID" value="NZ_BAABHB010000003.1"/>
</dbReference>
<evidence type="ECO:0000259" key="2">
    <source>
        <dbReference type="Pfam" id="PF00117"/>
    </source>
</evidence>
<organism evidence="3 4">
    <name type="scientific">Nibrella viscosa</name>
    <dbReference type="NCBI Taxonomy" id="1084524"/>
    <lineage>
        <taxon>Bacteria</taxon>
        <taxon>Pseudomonadati</taxon>
        <taxon>Bacteroidota</taxon>
        <taxon>Cytophagia</taxon>
        <taxon>Cytophagales</taxon>
        <taxon>Spirosomataceae</taxon>
        <taxon>Nibrella</taxon>
    </lineage>
</organism>
<comment type="caution">
    <text evidence="3">The sequence shown here is derived from an EMBL/GenBank/DDBJ whole genome shotgun (WGS) entry which is preliminary data.</text>
</comment>
<dbReference type="CDD" id="cd01743">
    <property type="entry name" value="GATase1_Anthranilate_Synthase"/>
    <property type="match status" value="1"/>
</dbReference>
<proteinExistence type="predicted"/>
<dbReference type="InterPro" id="IPR029062">
    <property type="entry name" value="Class_I_gatase-like"/>
</dbReference>
<reference evidence="4" key="1">
    <citation type="journal article" date="2019" name="Int. J. Syst. Evol. Microbiol.">
        <title>The Global Catalogue of Microorganisms (GCM) 10K type strain sequencing project: providing services to taxonomists for standard genome sequencing and annotation.</title>
        <authorList>
            <consortium name="The Broad Institute Genomics Platform"/>
            <consortium name="The Broad Institute Genome Sequencing Center for Infectious Disease"/>
            <person name="Wu L."/>
            <person name="Ma J."/>
        </authorList>
    </citation>
    <scope>NUCLEOTIDE SEQUENCE [LARGE SCALE GENOMIC DNA]</scope>
    <source>
        <strain evidence="4">JCM 17925</strain>
    </source>
</reference>
<evidence type="ECO:0000256" key="1">
    <source>
        <dbReference type="ARBA" id="ARBA00022962"/>
    </source>
</evidence>
<dbReference type="InterPro" id="IPR050472">
    <property type="entry name" value="Anth_synth/Amidotransfase"/>
</dbReference>
<dbReference type="PRINTS" id="PR00096">
    <property type="entry name" value="GATASE"/>
</dbReference>
<dbReference type="EMBL" id="BAABHB010000003">
    <property type="protein sequence ID" value="GAA4403537.1"/>
    <property type="molecule type" value="Genomic_DNA"/>
</dbReference>
<evidence type="ECO:0000313" key="4">
    <source>
        <dbReference type="Proteomes" id="UP001500936"/>
    </source>
</evidence>
<protein>
    <submittedName>
        <fullName evidence="3">Aminodeoxychorismate/anthranilate synthase component II</fullName>
    </submittedName>
</protein>
<dbReference type="NCBIfam" id="TIGR00566">
    <property type="entry name" value="trpG_papA"/>
    <property type="match status" value="1"/>
</dbReference>
<keyword evidence="4" id="KW-1185">Reference proteome</keyword>
<gene>
    <name evidence="3" type="ORF">GCM10023187_19710</name>
</gene>
<dbReference type="Proteomes" id="UP001500936">
    <property type="component" value="Unassembled WGS sequence"/>
</dbReference>
<dbReference type="PROSITE" id="PS51273">
    <property type="entry name" value="GATASE_TYPE_1"/>
    <property type="match status" value="1"/>
</dbReference>
<accession>A0ABP8KBJ4</accession>
<dbReference type="Gene3D" id="3.40.50.880">
    <property type="match status" value="1"/>
</dbReference>
<evidence type="ECO:0000313" key="3">
    <source>
        <dbReference type="EMBL" id="GAA4403537.1"/>
    </source>
</evidence>
<dbReference type="InterPro" id="IPR006221">
    <property type="entry name" value="TrpG/PapA_dom"/>
</dbReference>
<dbReference type="PANTHER" id="PTHR43418">
    <property type="entry name" value="MULTIFUNCTIONAL TRYPTOPHAN BIOSYNTHESIS PROTEIN-RELATED"/>
    <property type="match status" value="1"/>
</dbReference>
<dbReference type="PRINTS" id="PR00097">
    <property type="entry name" value="ANTSNTHASEII"/>
</dbReference>
<dbReference type="PRINTS" id="PR00099">
    <property type="entry name" value="CPSGATASE"/>
</dbReference>
<keyword evidence="1" id="KW-0315">Glutamine amidotransferase</keyword>